<accession>A0ABQ1FB40</accession>
<reference evidence="2" key="1">
    <citation type="journal article" date="2019" name="Int. J. Syst. Evol. Microbiol.">
        <title>The Global Catalogue of Microorganisms (GCM) 10K type strain sequencing project: providing services to taxonomists for standard genome sequencing and annotation.</title>
        <authorList>
            <consortium name="The Broad Institute Genomics Platform"/>
            <consortium name="The Broad Institute Genome Sequencing Center for Infectious Disease"/>
            <person name="Wu L."/>
            <person name="Ma J."/>
        </authorList>
    </citation>
    <scope>NUCLEOTIDE SEQUENCE [LARGE SCALE GENOMIC DNA]</scope>
    <source>
        <strain evidence="2">CGMCC 1.15043</strain>
    </source>
</reference>
<sequence length="46" mass="5154">MFIDVIKATQIVKGVTKECSVKKYRGNDLISSFKLTYGGVYKVIPD</sequence>
<evidence type="ECO:0000313" key="1">
    <source>
        <dbReference type="EMBL" id="GGA05213.1"/>
    </source>
</evidence>
<dbReference type="Proteomes" id="UP000615455">
    <property type="component" value="Unassembled WGS sequence"/>
</dbReference>
<dbReference type="EMBL" id="BMHE01000047">
    <property type="protein sequence ID" value="GGA05213.1"/>
    <property type="molecule type" value="Genomic_DNA"/>
</dbReference>
<keyword evidence="2" id="KW-1185">Reference proteome</keyword>
<organism evidence="1 2">
    <name type="scientific">Paenibacillus marchantiophytorum</name>
    <dbReference type="NCBI Taxonomy" id="1619310"/>
    <lineage>
        <taxon>Bacteria</taxon>
        <taxon>Bacillati</taxon>
        <taxon>Bacillota</taxon>
        <taxon>Bacilli</taxon>
        <taxon>Bacillales</taxon>
        <taxon>Paenibacillaceae</taxon>
        <taxon>Paenibacillus</taxon>
    </lineage>
</organism>
<protein>
    <submittedName>
        <fullName evidence="1">Uncharacterized protein</fullName>
    </submittedName>
</protein>
<comment type="caution">
    <text evidence="1">The sequence shown here is derived from an EMBL/GenBank/DDBJ whole genome shotgun (WGS) entry which is preliminary data.</text>
</comment>
<gene>
    <name evidence="1" type="ORF">GCM10008018_59110</name>
</gene>
<evidence type="ECO:0000313" key="2">
    <source>
        <dbReference type="Proteomes" id="UP000615455"/>
    </source>
</evidence>
<proteinExistence type="predicted"/>
<name>A0ABQ1FB40_9BACL</name>